<dbReference type="InterPro" id="IPR018490">
    <property type="entry name" value="cNMP-bd_dom_sf"/>
</dbReference>
<protein>
    <recommendedName>
        <fullName evidence="6">Cyclic nucleotide-binding domain-containing protein</fullName>
    </recommendedName>
</protein>
<dbReference type="InterPro" id="IPR014710">
    <property type="entry name" value="RmlC-like_jellyroll"/>
</dbReference>
<dbReference type="PANTHER" id="PTHR23011">
    <property type="entry name" value="CYCLIC NUCLEOTIDE-BINDING DOMAIN CONTAINING PROTEIN"/>
    <property type="match status" value="1"/>
</dbReference>
<dbReference type="PROSITE" id="PS50186">
    <property type="entry name" value="DEP"/>
    <property type="match status" value="1"/>
</dbReference>
<dbReference type="SUPFAM" id="SSF51206">
    <property type="entry name" value="cAMP-binding domain-like"/>
    <property type="match status" value="1"/>
</dbReference>
<reference evidence="5" key="1">
    <citation type="journal article" date="2013" name="Genome Biol.">
        <title>Draft genome of the mountain pine beetle, Dendroctonus ponderosae Hopkins, a major forest pest.</title>
        <authorList>
            <person name="Keeling C.I."/>
            <person name="Yuen M.M."/>
            <person name="Liao N.Y."/>
            <person name="Docking T.R."/>
            <person name="Chan S.K."/>
            <person name="Taylor G.A."/>
            <person name="Palmquist D.L."/>
            <person name="Jackman S.D."/>
            <person name="Nguyen A."/>
            <person name="Li M."/>
            <person name="Henderson H."/>
            <person name="Janes J.K."/>
            <person name="Zhao Y."/>
            <person name="Pandoh P."/>
            <person name="Moore R."/>
            <person name="Sperling F.A."/>
            <person name="Huber D.P."/>
            <person name="Birol I."/>
            <person name="Jones S.J."/>
            <person name="Bohlmann J."/>
        </authorList>
    </citation>
    <scope>NUCLEOTIDE SEQUENCE</scope>
</reference>
<reference evidence="4" key="2">
    <citation type="submission" date="2024-08" db="UniProtKB">
        <authorList>
            <consortium name="EnsemblMetazoa"/>
        </authorList>
    </citation>
    <scope>IDENTIFICATION</scope>
</reference>
<dbReference type="InterPro" id="IPR036390">
    <property type="entry name" value="WH_DNA-bd_sf"/>
</dbReference>
<dbReference type="Gene3D" id="1.10.10.10">
    <property type="entry name" value="Winged helix-like DNA-binding domain superfamily/Winged helix DNA-binding domain"/>
    <property type="match status" value="1"/>
</dbReference>
<dbReference type="Gene3D" id="2.60.120.10">
    <property type="entry name" value="Jelly Rolls"/>
    <property type="match status" value="1"/>
</dbReference>
<dbReference type="InterPro" id="IPR000591">
    <property type="entry name" value="DEP_dom"/>
</dbReference>
<dbReference type="Proteomes" id="UP000019118">
    <property type="component" value="Unassembled WGS sequence"/>
</dbReference>
<evidence type="ECO:0000259" key="2">
    <source>
        <dbReference type="PROSITE" id="PS50042"/>
    </source>
</evidence>
<organism evidence="4 5">
    <name type="scientific">Dendroctonus ponderosae</name>
    <name type="common">Mountain pine beetle</name>
    <dbReference type="NCBI Taxonomy" id="77166"/>
    <lineage>
        <taxon>Eukaryota</taxon>
        <taxon>Metazoa</taxon>
        <taxon>Ecdysozoa</taxon>
        <taxon>Arthropoda</taxon>
        <taxon>Hexapoda</taxon>
        <taxon>Insecta</taxon>
        <taxon>Pterygota</taxon>
        <taxon>Neoptera</taxon>
        <taxon>Endopterygota</taxon>
        <taxon>Coleoptera</taxon>
        <taxon>Polyphaga</taxon>
        <taxon>Cucujiformia</taxon>
        <taxon>Curculionidae</taxon>
        <taxon>Scolytinae</taxon>
        <taxon>Dendroctonus</taxon>
    </lineage>
</organism>
<feature type="compositionally biased region" description="Polar residues" evidence="1">
    <location>
        <begin position="167"/>
        <end position="180"/>
    </location>
</feature>
<dbReference type="EnsemblMetazoa" id="XM_019898956.1">
    <property type="protein sequence ID" value="XP_019754515.1"/>
    <property type="gene ID" value="LOC109533602"/>
</dbReference>
<dbReference type="Pfam" id="PF00027">
    <property type="entry name" value="cNMP_binding"/>
    <property type="match status" value="1"/>
</dbReference>
<dbReference type="PANTHER" id="PTHR23011:SF41">
    <property type="entry name" value="CYCLIC NUCLEOTIDE-BINDING DOMAIN-CONTAINING PROTEIN"/>
    <property type="match status" value="1"/>
</dbReference>
<feature type="region of interest" description="Disordered" evidence="1">
    <location>
        <begin position="158"/>
        <end position="192"/>
    </location>
</feature>
<name>A0AAR5P0C6_DENPD</name>
<feature type="domain" description="DEP" evidence="3">
    <location>
        <begin position="208"/>
        <end position="265"/>
    </location>
</feature>
<accession>A0AAR5P0C6</accession>
<dbReference type="SUPFAM" id="SSF46785">
    <property type="entry name" value="Winged helix' DNA-binding domain"/>
    <property type="match status" value="1"/>
</dbReference>
<dbReference type="GO" id="GO:0035556">
    <property type="term" value="P:intracellular signal transduction"/>
    <property type="evidence" value="ECO:0007669"/>
    <property type="project" value="InterPro"/>
</dbReference>
<dbReference type="AlphaFoldDB" id="A0AAR5P0C6"/>
<dbReference type="Pfam" id="PF00610">
    <property type="entry name" value="DEP"/>
    <property type="match status" value="1"/>
</dbReference>
<dbReference type="CDD" id="cd00038">
    <property type="entry name" value="CAP_ED"/>
    <property type="match status" value="1"/>
</dbReference>
<dbReference type="PROSITE" id="PS50042">
    <property type="entry name" value="CNMP_BINDING_3"/>
    <property type="match status" value="1"/>
</dbReference>
<dbReference type="InterPro" id="IPR000595">
    <property type="entry name" value="cNMP-bd_dom"/>
</dbReference>
<dbReference type="InterPro" id="IPR036388">
    <property type="entry name" value="WH-like_DNA-bd_sf"/>
</dbReference>
<evidence type="ECO:0008006" key="6">
    <source>
        <dbReference type="Google" id="ProtNLM"/>
    </source>
</evidence>
<keyword evidence="5" id="KW-1185">Reference proteome</keyword>
<feature type="domain" description="Cyclic nucleotide-binding" evidence="2">
    <location>
        <begin position="31"/>
        <end position="135"/>
    </location>
</feature>
<evidence type="ECO:0000259" key="3">
    <source>
        <dbReference type="PROSITE" id="PS50186"/>
    </source>
</evidence>
<evidence type="ECO:0000313" key="4">
    <source>
        <dbReference type="EnsemblMetazoa" id="XP_019754515.1"/>
    </source>
</evidence>
<evidence type="ECO:0000313" key="5">
    <source>
        <dbReference type="Proteomes" id="UP000019118"/>
    </source>
</evidence>
<dbReference type="SMART" id="SM00100">
    <property type="entry name" value="cNMP"/>
    <property type="match status" value="1"/>
</dbReference>
<proteinExistence type="predicted"/>
<sequence length="265" mass="29601">MEWITSVDKRPCDRNVKDVELICARLRRVDQLCRLPNSVLQQLALCGYYEDLENEVTLFRQGDTGKCWYAVMSGSLEVRVTQPETDVKTTVTLCTLGVGATFGESILQDLPRDTTVVTQTNCELLRVEQQDFKLIWEKNRELMNDLVSNCKLKNGFGSGMSGKGMNHSGSSTPRRSLSPDQPNPAEPITDQPSQAIGRIGWALRILLLSQNTCLKDRKVSGRLVRRCAPGTELVEWLMNLSPGIHSRPQAAGMWQALLEEGVISH</sequence>
<evidence type="ECO:0000256" key="1">
    <source>
        <dbReference type="SAM" id="MobiDB-lite"/>
    </source>
</evidence>